<accession>A0A392QEB0</accession>
<protein>
    <submittedName>
        <fullName evidence="3">Lysine-tRNA ligase</fullName>
    </submittedName>
</protein>
<sequence length="79" mass="8837">AAALQNAKENKNAPADDEDIDPTQYLENRLKYLATEKRKGKNPYPHKFSVTLSIEQYIKEYGSLNDGQHLDDVSVSLAG</sequence>
<dbReference type="EMBL" id="LXQA010131876">
    <property type="protein sequence ID" value="MCI22703.1"/>
    <property type="molecule type" value="Genomic_DNA"/>
</dbReference>
<feature type="non-terminal residue" evidence="3">
    <location>
        <position position="79"/>
    </location>
</feature>
<name>A0A392QEB0_9FABA</name>
<keyword evidence="3" id="KW-0436">Ligase</keyword>
<evidence type="ECO:0000313" key="3">
    <source>
        <dbReference type="EMBL" id="MCI22703.1"/>
    </source>
</evidence>
<dbReference type="AlphaFoldDB" id="A0A392QEB0"/>
<dbReference type="Proteomes" id="UP000265520">
    <property type="component" value="Unassembled WGS sequence"/>
</dbReference>
<feature type="non-terminal residue" evidence="3">
    <location>
        <position position="1"/>
    </location>
</feature>
<dbReference type="GO" id="GO:0004824">
    <property type="term" value="F:lysine-tRNA ligase activity"/>
    <property type="evidence" value="ECO:0007669"/>
    <property type="project" value="TreeGrafter"/>
</dbReference>
<dbReference type="SUPFAM" id="SSF50249">
    <property type="entry name" value="Nucleic acid-binding proteins"/>
    <property type="match status" value="1"/>
</dbReference>
<dbReference type="PANTHER" id="PTHR42918:SF9">
    <property type="entry name" value="LYSINE--TRNA LIGASE"/>
    <property type="match status" value="1"/>
</dbReference>
<keyword evidence="4" id="KW-1185">Reference proteome</keyword>
<dbReference type="GO" id="GO:0000049">
    <property type="term" value="F:tRNA binding"/>
    <property type="evidence" value="ECO:0007669"/>
    <property type="project" value="TreeGrafter"/>
</dbReference>
<evidence type="ECO:0000256" key="1">
    <source>
        <dbReference type="ARBA" id="ARBA00022741"/>
    </source>
</evidence>
<dbReference type="Gene3D" id="2.40.50.140">
    <property type="entry name" value="Nucleic acid-binding proteins"/>
    <property type="match status" value="1"/>
</dbReference>
<dbReference type="GO" id="GO:0005829">
    <property type="term" value="C:cytosol"/>
    <property type="evidence" value="ECO:0007669"/>
    <property type="project" value="TreeGrafter"/>
</dbReference>
<comment type="caution">
    <text evidence="3">The sequence shown here is derived from an EMBL/GenBank/DDBJ whole genome shotgun (WGS) entry which is preliminary data.</text>
</comment>
<dbReference type="GO" id="GO:0006430">
    <property type="term" value="P:lysyl-tRNA aminoacylation"/>
    <property type="evidence" value="ECO:0007669"/>
    <property type="project" value="TreeGrafter"/>
</dbReference>
<proteinExistence type="predicted"/>
<dbReference type="InterPro" id="IPR012340">
    <property type="entry name" value="NA-bd_OB-fold"/>
</dbReference>
<keyword evidence="1" id="KW-0547">Nucleotide-binding</keyword>
<evidence type="ECO:0000313" key="4">
    <source>
        <dbReference type="Proteomes" id="UP000265520"/>
    </source>
</evidence>
<dbReference type="PANTHER" id="PTHR42918">
    <property type="entry name" value="LYSYL-TRNA SYNTHETASE"/>
    <property type="match status" value="1"/>
</dbReference>
<organism evidence="3 4">
    <name type="scientific">Trifolium medium</name>
    <dbReference type="NCBI Taxonomy" id="97028"/>
    <lineage>
        <taxon>Eukaryota</taxon>
        <taxon>Viridiplantae</taxon>
        <taxon>Streptophyta</taxon>
        <taxon>Embryophyta</taxon>
        <taxon>Tracheophyta</taxon>
        <taxon>Spermatophyta</taxon>
        <taxon>Magnoliopsida</taxon>
        <taxon>eudicotyledons</taxon>
        <taxon>Gunneridae</taxon>
        <taxon>Pentapetalae</taxon>
        <taxon>rosids</taxon>
        <taxon>fabids</taxon>
        <taxon>Fabales</taxon>
        <taxon>Fabaceae</taxon>
        <taxon>Papilionoideae</taxon>
        <taxon>50 kb inversion clade</taxon>
        <taxon>NPAAA clade</taxon>
        <taxon>Hologalegina</taxon>
        <taxon>IRL clade</taxon>
        <taxon>Trifolieae</taxon>
        <taxon>Trifolium</taxon>
    </lineage>
</organism>
<reference evidence="3 4" key="1">
    <citation type="journal article" date="2018" name="Front. Plant Sci.">
        <title>Red Clover (Trifolium pratense) and Zigzag Clover (T. medium) - A Picture of Genomic Similarities and Differences.</title>
        <authorList>
            <person name="Dluhosova J."/>
            <person name="Istvanek J."/>
            <person name="Nedelnik J."/>
            <person name="Repkova J."/>
        </authorList>
    </citation>
    <scope>NUCLEOTIDE SEQUENCE [LARGE SCALE GENOMIC DNA]</scope>
    <source>
        <strain evidence="4">cv. 10/8</strain>
        <tissue evidence="3">Leaf</tissue>
    </source>
</reference>
<feature type="region of interest" description="Disordered" evidence="2">
    <location>
        <begin position="1"/>
        <end position="23"/>
    </location>
</feature>
<evidence type="ECO:0000256" key="2">
    <source>
        <dbReference type="SAM" id="MobiDB-lite"/>
    </source>
</evidence>